<reference evidence="4" key="1">
    <citation type="journal article" date="2017" name="Proc. Natl. Acad. Sci. U.S.A.">
        <title>Simulation of Deepwater Horizon oil plume reveals substrate specialization within a complex community of hydrocarbon-degraders.</title>
        <authorList>
            <person name="Hu P."/>
            <person name="Dubinsky E.A."/>
            <person name="Probst A.J."/>
            <person name="Wang J."/>
            <person name="Sieber C.M.K."/>
            <person name="Tom L.M."/>
            <person name="Gardinali P."/>
            <person name="Banfield J.F."/>
            <person name="Atlas R.M."/>
            <person name="Andersen G.L."/>
        </authorList>
    </citation>
    <scope>NUCLEOTIDE SEQUENCE [LARGE SCALE GENOMIC DNA]</scope>
</reference>
<dbReference type="SUPFAM" id="SSF56235">
    <property type="entry name" value="N-terminal nucleophile aminohydrolases (Ntn hydrolases)"/>
    <property type="match status" value="1"/>
</dbReference>
<gene>
    <name evidence="3" type="ORF">A9Q84_03865</name>
</gene>
<keyword evidence="3" id="KW-0808">Transferase</keyword>
<sequence>MCRLFGFRSVIQSQVHHSLISAENALGVQSNRHPDGWGVCYYVGGSPHIIRSEKTAVNDTLFKKVSGVVSSETVVAHIRNATLGSVNILNTHPFQYGHWVFAHNGNIKNFDKHRDQLLARISPRLKRFILGSTDSEIIFYFLLTRLEQRVDLNQKNCPIDILQKALQEALEVLVSIVGDYCENDDGSNTETFLTFILTNGETMVAHQGGKKLYYSTFKVKCKERDVCPYFASECEAPTESGKVNHMIFSSEPLHGDNTWIPMKVGQIVGVDNSMELNIFS</sequence>
<dbReference type="AlphaFoldDB" id="A0A1Y5FA68"/>
<evidence type="ECO:0000313" key="3">
    <source>
        <dbReference type="EMBL" id="OUR98559.1"/>
    </source>
</evidence>
<proteinExistence type="predicted"/>
<dbReference type="CDD" id="cd01908">
    <property type="entry name" value="YafJ"/>
    <property type="match status" value="1"/>
</dbReference>
<dbReference type="Gene3D" id="3.60.20.10">
    <property type="entry name" value="Glutamine Phosphoribosylpyrophosphate, subunit 1, domain 1"/>
    <property type="match status" value="1"/>
</dbReference>
<name>A0A1Y5FA68_9BACT</name>
<dbReference type="Pfam" id="PF13230">
    <property type="entry name" value="GATase_4"/>
    <property type="match status" value="1"/>
</dbReference>
<dbReference type="PANTHER" id="PTHR43187:SF1">
    <property type="entry name" value="GLUTAMINE AMIDOTRANSFERASE DUG3-RELATED"/>
    <property type="match status" value="1"/>
</dbReference>
<evidence type="ECO:0000313" key="4">
    <source>
        <dbReference type="Proteomes" id="UP000196531"/>
    </source>
</evidence>
<keyword evidence="1 3" id="KW-0315">Glutamine amidotransferase</keyword>
<dbReference type="Proteomes" id="UP000196531">
    <property type="component" value="Unassembled WGS sequence"/>
</dbReference>
<comment type="caution">
    <text evidence="3">The sequence shown here is derived from an EMBL/GenBank/DDBJ whole genome shotgun (WGS) entry which is preliminary data.</text>
</comment>
<dbReference type="PROSITE" id="PS51278">
    <property type="entry name" value="GATASE_TYPE_2"/>
    <property type="match status" value="1"/>
</dbReference>
<dbReference type="InterPro" id="IPR017932">
    <property type="entry name" value="GATase_2_dom"/>
</dbReference>
<accession>A0A1Y5FA68</accession>
<evidence type="ECO:0000256" key="1">
    <source>
        <dbReference type="ARBA" id="ARBA00022962"/>
    </source>
</evidence>
<dbReference type="GO" id="GO:0016740">
    <property type="term" value="F:transferase activity"/>
    <property type="evidence" value="ECO:0007669"/>
    <property type="project" value="UniProtKB-KW"/>
</dbReference>
<dbReference type="InterPro" id="IPR029055">
    <property type="entry name" value="Ntn_hydrolases_N"/>
</dbReference>
<dbReference type="InterPro" id="IPR026869">
    <property type="entry name" value="EgtC-like"/>
</dbReference>
<protein>
    <submittedName>
        <fullName evidence="3">Class II glutamine amidotransferase</fullName>
    </submittedName>
</protein>
<organism evidence="3 4">
    <name type="scientific">Halobacteriovorax marinus</name>
    <dbReference type="NCBI Taxonomy" id="97084"/>
    <lineage>
        <taxon>Bacteria</taxon>
        <taxon>Pseudomonadati</taxon>
        <taxon>Bdellovibrionota</taxon>
        <taxon>Bacteriovoracia</taxon>
        <taxon>Bacteriovoracales</taxon>
        <taxon>Halobacteriovoraceae</taxon>
        <taxon>Halobacteriovorax</taxon>
    </lineage>
</organism>
<dbReference type="EMBL" id="MAAO01000004">
    <property type="protein sequence ID" value="OUR98559.1"/>
    <property type="molecule type" value="Genomic_DNA"/>
</dbReference>
<dbReference type="InterPro" id="IPR052373">
    <property type="entry name" value="Gamma-glu_amide_hydrolase"/>
</dbReference>
<feature type="domain" description="Glutamine amidotransferase type-2" evidence="2">
    <location>
        <begin position="2"/>
        <end position="280"/>
    </location>
</feature>
<evidence type="ECO:0000259" key="2">
    <source>
        <dbReference type="PROSITE" id="PS51278"/>
    </source>
</evidence>
<dbReference type="PANTHER" id="PTHR43187">
    <property type="entry name" value="GLUTAMINE AMIDOTRANSFERASE DUG3-RELATED"/>
    <property type="match status" value="1"/>
</dbReference>